<reference evidence="2 3" key="2">
    <citation type="submission" date="2022-01" db="EMBL/GenBank/DDBJ databases">
        <title>Lysobacter chinensis sp. nov., a bacterium isolated from cow dung compost.</title>
        <authorList>
            <person name="Liu Y."/>
        </authorList>
    </citation>
    <scope>NUCLEOTIDE SEQUENCE [LARGE SCALE GENOMIC DNA]</scope>
    <source>
        <strain evidence="2 3">TLK-CK17</strain>
    </source>
</reference>
<feature type="signal peptide" evidence="1">
    <location>
        <begin position="1"/>
        <end position="22"/>
    </location>
</feature>
<evidence type="ECO:0000256" key="1">
    <source>
        <dbReference type="SAM" id="SignalP"/>
    </source>
</evidence>
<evidence type="ECO:0000313" key="2">
    <source>
        <dbReference type="EMBL" id="MCF7222584.1"/>
    </source>
</evidence>
<keyword evidence="1" id="KW-0732">Signal</keyword>
<reference evidence="2 3" key="3">
    <citation type="submission" date="2022-01" db="EMBL/GenBank/DDBJ databases">
        <authorList>
            <person name="Zhou L.Y."/>
        </authorList>
    </citation>
    <scope>NUCLEOTIDE SEQUENCE [LARGE SCALE GENOMIC DNA]</scope>
    <source>
        <strain evidence="2 3">TLK-CK17</strain>
    </source>
</reference>
<accession>A0ABS9HUM0</accession>
<sequence>MAIALMAATALASAAFSCPASIEDEQHVQTPPGAASVHLYKGPRKLEYMAVFVGHPTQRLQPQPIRAPQSNVYVWEFASGADVWVQCIYTASAAVITYHVGATRRCSFRKSPGGLEQSWSQCDAPLP</sequence>
<evidence type="ECO:0008006" key="4">
    <source>
        <dbReference type="Google" id="ProtNLM"/>
    </source>
</evidence>
<dbReference type="NCBIfam" id="NF042415">
    <property type="entry name" value="STY0301_fam"/>
    <property type="match status" value="1"/>
</dbReference>
<organism evidence="2 3">
    <name type="scientific">Marilutibacter chinensis</name>
    <dbReference type="NCBI Taxonomy" id="2912247"/>
    <lineage>
        <taxon>Bacteria</taxon>
        <taxon>Pseudomonadati</taxon>
        <taxon>Pseudomonadota</taxon>
        <taxon>Gammaproteobacteria</taxon>
        <taxon>Lysobacterales</taxon>
        <taxon>Lysobacteraceae</taxon>
        <taxon>Marilutibacter</taxon>
    </lineage>
</organism>
<keyword evidence="3" id="KW-1185">Reference proteome</keyword>
<reference evidence="3" key="1">
    <citation type="submission" date="2022-01" db="EMBL/GenBank/DDBJ databases">
        <title>Lysobacter chinensis sp. nov., a bacterium isolated from cow dung compost.</title>
        <authorList>
            <person name="Zhou L.Y."/>
        </authorList>
    </citation>
    <scope>NUCLEOTIDE SEQUENCE [LARGE SCALE GENOMIC DNA]</scope>
    <source>
        <strain evidence="3">TLK-CK17</strain>
    </source>
</reference>
<comment type="caution">
    <text evidence="2">The sequence shown here is derived from an EMBL/GenBank/DDBJ whole genome shotgun (WGS) entry which is preliminary data.</text>
</comment>
<proteinExistence type="predicted"/>
<dbReference type="InterPro" id="IPR049973">
    <property type="entry name" value="STY0301-like"/>
</dbReference>
<dbReference type="EMBL" id="JAKJPO010000008">
    <property type="protein sequence ID" value="MCF7222584.1"/>
    <property type="molecule type" value="Genomic_DNA"/>
</dbReference>
<feature type="chain" id="PRO_5045365815" description="Secreted protein" evidence="1">
    <location>
        <begin position="23"/>
        <end position="127"/>
    </location>
</feature>
<evidence type="ECO:0000313" key="3">
    <source>
        <dbReference type="Proteomes" id="UP001430796"/>
    </source>
</evidence>
<gene>
    <name evidence="2" type="ORF">L3V18_12435</name>
</gene>
<protein>
    <recommendedName>
        <fullName evidence="4">Secreted protein</fullName>
    </recommendedName>
</protein>
<name>A0ABS9HUM0_9GAMM</name>
<dbReference type="Proteomes" id="UP001430796">
    <property type="component" value="Unassembled WGS sequence"/>
</dbReference>